<keyword evidence="2" id="KW-1185">Reference proteome</keyword>
<comment type="caution">
    <text evidence="1">The sequence shown here is derived from an EMBL/GenBank/DDBJ whole genome shotgun (WGS) entry which is preliminary data.</text>
</comment>
<evidence type="ECO:0000313" key="1">
    <source>
        <dbReference type="EMBL" id="NKY29283.1"/>
    </source>
</evidence>
<gene>
    <name evidence="1" type="ORF">HGB38_24125</name>
</gene>
<protein>
    <submittedName>
        <fullName evidence="1">Uncharacterized protein</fullName>
    </submittedName>
</protein>
<dbReference type="RefSeq" id="WP_157114147.1">
    <property type="nucleotide sequence ID" value="NZ_JAAXOS010000012.1"/>
</dbReference>
<dbReference type="Proteomes" id="UP000540698">
    <property type="component" value="Unassembled WGS sequence"/>
</dbReference>
<dbReference type="AlphaFoldDB" id="A0A7X6L7H6"/>
<evidence type="ECO:0000313" key="2">
    <source>
        <dbReference type="Proteomes" id="UP000540698"/>
    </source>
</evidence>
<organism evidence="1 2">
    <name type="scientific">Nocardia gamkensis</name>
    <dbReference type="NCBI Taxonomy" id="352869"/>
    <lineage>
        <taxon>Bacteria</taxon>
        <taxon>Bacillati</taxon>
        <taxon>Actinomycetota</taxon>
        <taxon>Actinomycetes</taxon>
        <taxon>Mycobacteriales</taxon>
        <taxon>Nocardiaceae</taxon>
        <taxon>Nocardia</taxon>
    </lineage>
</organism>
<sequence length="51" mass="5742">MDRRTRLFVFPGGLLEVYDNGDEDGSVYLELFGPDPRTEPTSCHPTEPEVS</sequence>
<accession>A0A7X6L7H6</accession>
<reference evidence="1 2" key="1">
    <citation type="submission" date="2020-04" db="EMBL/GenBank/DDBJ databases">
        <title>MicrobeNet Type strains.</title>
        <authorList>
            <person name="Nicholson A.C."/>
        </authorList>
    </citation>
    <scope>NUCLEOTIDE SEQUENCE [LARGE SCALE GENOMIC DNA]</scope>
    <source>
        <strain evidence="1 2">DSM 44956</strain>
    </source>
</reference>
<dbReference type="EMBL" id="JAAXOS010000012">
    <property type="protein sequence ID" value="NKY29283.1"/>
    <property type="molecule type" value="Genomic_DNA"/>
</dbReference>
<proteinExistence type="predicted"/>
<name>A0A7X6L7H6_9NOCA</name>